<comment type="caution">
    <text evidence="5">The sequence shown here is derived from an EMBL/GenBank/DDBJ whole genome shotgun (WGS) entry which is preliminary data.</text>
</comment>
<dbReference type="GO" id="GO:0003677">
    <property type="term" value="F:DNA binding"/>
    <property type="evidence" value="ECO:0007669"/>
    <property type="project" value="UniProtKB-KW"/>
</dbReference>
<accession>A0A7J3YU23</accession>
<dbReference type="FunFam" id="3.40.50.1390:FF:000002">
    <property type="entry name" value="ORF1 in transposon ISC1904"/>
    <property type="match status" value="1"/>
</dbReference>
<dbReference type="InterPro" id="IPR041718">
    <property type="entry name" value="IS607_transposase-like"/>
</dbReference>
<dbReference type="GO" id="GO:0015074">
    <property type="term" value="P:DNA integration"/>
    <property type="evidence" value="ECO:0007669"/>
    <property type="project" value="UniProtKB-KW"/>
</dbReference>
<dbReference type="InterPro" id="IPR041657">
    <property type="entry name" value="HTH_17"/>
</dbReference>
<name>A0A7J3YU23_9CREN</name>
<reference evidence="5" key="1">
    <citation type="journal article" date="2020" name="mSystems">
        <title>Genome- and Community-Level Interaction Insights into Carbon Utilization and Element Cycling Functions of Hydrothermarchaeota in Hydrothermal Sediment.</title>
        <authorList>
            <person name="Zhou Z."/>
            <person name="Liu Y."/>
            <person name="Xu W."/>
            <person name="Pan J."/>
            <person name="Luo Z.H."/>
            <person name="Li M."/>
        </authorList>
    </citation>
    <scope>NUCLEOTIDE SEQUENCE [LARGE SCALE GENOMIC DNA]</scope>
    <source>
        <strain evidence="5">SpSt-1109</strain>
    </source>
</reference>
<evidence type="ECO:0000313" key="5">
    <source>
        <dbReference type="EMBL" id="HHP92181.1"/>
    </source>
</evidence>
<dbReference type="PANTHER" id="PTHR36172:SF1">
    <property type="entry name" value="RESOLVASE-RELATED"/>
    <property type="match status" value="1"/>
</dbReference>
<dbReference type="SUPFAM" id="SSF53041">
    <property type="entry name" value="Resolvase-like"/>
    <property type="match status" value="1"/>
</dbReference>
<dbReference type="InterPro" id="IPR006118">
    <property type="entry name" value="Recombinase_CS"/>
</dbReference>
<evidence type="ECO:0000256" key="3">
    <source>
        <dbReference type="ARBA" id="ARBA00023172"/>
    </source>
</evidence>
<dbReference type="SUPFAM" id="SSF46955">
    <property type="entry name" value="Putative DNA-binding domain"/>
    <property type="match status" value="1"/>
</dbReference>
<organism evidence="5">
    <name type="scientific">Ignisphaera aggregans</name>
    <dbReference type="NCBI Taxonomy" id="334771"/>
    <lineage>
        <taxon>Archaea</taxon>
        <taxon>Thermoproteota</taxon>
        <taxon>Thermoprotei</taxon>
        <taxon>Desulfurococcales</taxon>
        <taxon>Desulfurococcaceae</taxon>
        <taxon>Ignisphaera</taxon>
    </lineage>
</organism>
<dbReference type="PANTHER" id="PTHR36172">
    <property type="match status" value="1"/>
</dbReference>
<dbReference type="Pfam" id="PF12728">
    <property type="entry name" value="HTH_17"/>
    <property type="match status" value="1"/>
</dbReference>
<dbReference type="Gene3D" id="3.40.50.1390">
    <property type="entry name" value="Resolvase, N-terminal catalytic domain"/>
    <property type="match status" value="1"/>
</dbReference>
<sequence>MERVYKVSEVARMLNVSTVAVRKWIRAGKLGAKRVGKLWMIPESELKRFLGEKPSEVRAVVYARVSSHKQKKDGNLDRQVERLRAYCSARGYRVIDVVTDIASGLNEDRKGLLKLFDIVEKRQADVVIVAFKDRLTRFGFEYLKRYFESHGVKIEVVEESEKGYVEELIDDFVSIVTSFAARIYGKRSQKFKKIKNAIEEVVSDAN</sequence>
<dbReference type="InterPro" id="IPR051491">
    <property type="entry name" value="Recombinase/Transposase-rel"/>
</dbReference>
<protein>
    <submittedName>
        <fullName evidence="5">IS607 family transposase</fullName>
    </submittedName>
</protein>
<dbReference type="PROSITE" id="PS51736">
    <property type="entry name" value="RECOMBINASES_3"/>
    <property type="match status" value="1"/>
</dbReference>
<dbReference type="AlphaFoldDB" id="A0A7J3YU23"/>
<dbReference type="NCBIfam" id="NF033518">
    <property type="entry name" value="transpos_IS607"/>
    <property type="match status" value="1"/>
</dbReference>
<proteinExistence type="predicted"/>
<dbReference type="GO" id="GO:0000150">
    <property type="term" value="F:DNA strand exchange activity"/>
    <property type="evidence" value="ECO:0007669"/>
    <property type="project" value="InterPro"/>
</dbReference>
<dbReference type="InterPro" id="IPR006119">
    <property type="entry name" value="Resolv_N"/>
</dbReference>
<keyword evidence="2" id="KW-0238">DNA-binding</keyword>
<dbReference type="SMART" id="SM00857">
    <property type="entry name" value="Resolvase"/>
    <property type="match status" value="1"/>
</dbReference>
<evidence type="ECO:0000256" key="2">
    <source>
        <dbReference type="ARBA" id="ARBA00023125"/>
    </source>
</evidence>
<dbReference type="Pfam" id="PF00239">
    <property type="entry name" value="Resolvase"/>
    <property type="match status" value="1"/>
</dbReference>
<gene>
    <name evidence="5" type="ORF">ENM70_00920</name>
</gene>
<dbReference type="InterPro" id="IPR010093">
    <property type="entry name" value="SinI_DNA-bd"/>
</dbReference>
<feature type="domain" description="Resolvase/invertase-type recombinase catalytic" evidence="4">
    <location>
        <begin position="58"/>
        <end position="205"/>
    </location>
</feature>
<dbReference type="InterPro" id="IPR009061">
    <property type="entry name" value="DNA-bd_dom_put_sf"/>
</dbReference>
<dbReference type="InterPro" id="IPR048046">
    <property type="entry name" value="Transpos_IS607"/>
</dbReference>
<keyword evidence="1" id="KW-0229">DNA integration</keyword>
<evidence type="ECO:0000256" key="1">
    <source>
        <dbReference type="ARBA" id="ARBA00022908"/>
    </source>
</evidence>
<dbReference type="PROSITE" id="PS00397">
    <property type="entry name" value="RECOMBINASES_1"/>
    <property type="match status" value="1"/>
</dbReference>
<dbReference type="InterPro" id="IPR036162">
    <property type="entry name" value="Resolvase-like_N_sf"/>
</dbReference>
<dbReference type="Gene3D" id="1.10.287.2170">
    <property type="match status" value="1"/>
</dbReference>
<dbReference type="NCBIfam" id="TIGR01764">
    <property type="entry name" value="excise"/>
    <property type="match status" value="1"/>
</dbReference>
<dbReference type="CDD" id="cd03769">
    <property type="entry name" value="SR_IS607_transposase_like"/>
    <property type="match status" value="1"/>
</dbReference>
<dbReference type="EMBL" id="DRYU01000023">
    <property type="protein sequence ID" value="HHP92181.1"/>
    <property type="molecule type" value="Genomic_DNA"/>
</dbReference>
<evidence type="ECO:0000259" key="4">
    <source>
        <dbReference type="PROSITE" id="PS51736"/>
    </source>
</evidence>
<keyword evidence="3" id="KW-0233">DNA recombination</keyword>